<dbReference type="STRING" id="479431.Namu_4034"/>
<reference evidence="3" key="1">
    <citation type="submission" date="2009-09" db="EMBL/GenBank/DDBJ databases">
        <title>The complete genome of Nakamurella multipartita DSM 44233.</title>
        <authorList>
            <consortium name="US DOE Joint Genome Institute (JGI-PGF)"/>
            <person name="Lucas S."/>
            <person name="Copeland A."/>
            <person name="Lapidus A."/>
            <person name="Glavina del Rio T."/>
            <person name="Dalin E."/>
            <person name="Tice H."/>
            <person name="Bruce D."/>
            <person name="Goodwin L."/>
            <person name="Pitluck S."/>
            <person name="Kyrpides N."/>
            <person name="Mavromatis K."/>
            <person name="Ivanova N."/>
            <person name="Ovchinnikova G."/>
            <person name="Sims D."/>
            <person name="Meincke L."/>
            <person name="Brettin T."/>
            <person name="Detter J.C."/>
            <person name="Han C."/>
            <person name="Larimer F."/>
            <person name="Land M."/>
            <person name="Hauser L."/>
            <person name="Markowitz V."/>
            <person name="Cheng J.-F."/>
            <person name="Hugenholtz P."/>
            <person name="Woyke T."/>
            <person name="Wu D."/>
            <person name="Klenk H.-P."/>
            <person name="Eisen J.A."/>
        </authorList>
    </citation>
    <scope>NUCLEOTIDE SEQUENCE [LARGE SCALE GENOMIC DNA]</scope>
    <source>
        <strain evidence="3">ATCC 700099 / DSM 44233 / CIP 104796 / JCM 9543 / NBRC 105858 / Y-104</strain>
    </source>
</reference>
<dbReference type="AlphaFoldDB" id="C8XHM3"/>
<sequence length="94" mass="10632">MCLFVILLFFGPRAGIVLWWLFEPLRWDTTFSSFWLPFLGFLLAPWTTLMYVLVAPGGVNGLDWLWLGLAIVVDLASYSSGGVYGRQRRSVQTG</sequence>
<feature type="transmembrane region" description="Helical" evidence="1">
    <location>
        <begin position="6"/>
        <end position="22"/>
    </location>
</feature>
<name>C8XHM3_NAKMY</name>
<gene>
    <name evidence="2" type="ordered locus">Namu_4034</name>
</gene>
<reference evidence="2 3" key="2">
    <citation type="journal article" date="2010" name="Stand. Genomic Sci.">
        <title>Complete genome sequence of Nakamurella multipartita type strain (Y-104).</title>
        <authorList>
            <person name="Tice H."/>
            <person name="Mayilraj S."/>
            <person name="Sims D."/>
            <person name="Lapidus A."/>
            <person name="Nolan M."/>
            <person name="Lucas S."/>
            <person name="Glavina Del Rio T."/>
            <person name="Copeland A."/>
            <person name="Cheng J.F."/>
            <person name="Meincke L."/>
            <person name="Bruce D."/>
            <person name="Goodwin L."/>
            <person name="Pitluck S."/>
            <person name="Ivanova N."/>
            <person name="Mavromatis K."/>
            <person name="Ovchinnikova G."/>
            <person name="Pati A."/>
            <person name="Chen A."/>
            <person name="Palaniappan K."/>
            <person name="Land M."/>
            <person name="Hauser L."/>
            <person name="Chang Y.J."/>
            <person name="Jeffries C.D."/>
            <person name="Detter J.C."/>
            <person name="Brettin T."/>
            <person name="Rohde M."/>
            <person name="Goker M."/>
            <person name="Bristow J."/>
            <person name="Eisen J.A."/>
            <person name="Markowitz V."/>
            <person name="Hugenholtz P."/>
            <person name="Kyrpides N.C."/>
            <person name="Klenk H.P."/>
            <person name="Chen F."/>
        </authorList>
    </citation>
    <scope>NUCLEOTIDE SEQUENCE [LARGE SCALE GENOMIC DNA]</scope>
    <source>
        <strain evidence="3">ATCC 700099 / DSM 44233 / CIP 104796 / JCM 9543 / NBRC 105858 / Y-104</strain>
    </source>
</reference>
<dbReference type="EMBL" id="CP001737">
    <property type="protein sequence ID" value="ACV80326.1"/>
    <property type="molecule type" value="Genomic_DNA"/>
</dbReference>
<keyword evidence="1" id="KW-1133">Transmembrane helix</keyword>
<keyword evidence="1" id="KW-0472">Membrane</keyword>
<accession>C8XHM3</accession>
<dbReference type="HOGENOM" id="CLU_2394833_0_0_11"/>
<proteinExistence type="predicted"/>
<dbReference type="eggNOG" id="ENOG5033FMY">
    <property type="taxonomic scope" value="Bacteria"/>
</dbReference>
<protein>
    <submittedName>
        <fullName evidence="2">Uncharacterized protein</fullName>
    </submittedName>
</protein>
<feature type="transmembrane region" description="Helical" evidence="1">
    <location>
        <begin position="34"/>
        <end position="52"/>
    </location>
</feature>
<dbReference type="Proteomes" id="UP000002218">
    <property type="component" value="Chromosome"/>
</dbReference>
<dbReference type="InParanoid" id="C8XHM3"/>
<keyword evidence="1" id="KW-0812">Transmembrane</keyword>
<keyword evidence="3" id="KW-1185">Reference proteome</keyword>
<evidence type="ECO:0000256" key="1">
    <source>
        <dbReference type="SAM" id="Phobius"/>
    </source>
</evidence>
<dbReference type="OrthoDB" id="3296935at2"/>
<dbReference type="KEGG" id="nml:Namu_4034"/>
<evidence type="ECO:0000313" key="3">
    <source>
        <dbReference type="Proteomes" id="UP000002218"/>
    </source>
</evidence>
<organism evidence="2 3">
    <name type="scientific">Nakamurella multipartita (strain ATCC 700099 / DSM 44233 / CIP 104796 / JCM 9543 / NBRC 105858 / Y-104)</name>
    <name type="common">Microsphaera multipartita</name>
    <dbReference type="NCBI Taxonomy" id="479431"/>
    <lineage>
        <taxon>Bacteria</taxon>
        <taxon>Bacillati</taxon>
        <taxon>Actinomycetota</taxon>
        <taxon>Actinomycetes</taxon>
        <taxon>Nakamurellales</taxon>
        <taxon>Nakamurellaceae</taxon>
        <taxon>Nakamurella</taxon>
    </lineage>
</organism>
<feature type="transmembrane region" description="Helical" evidence="1">
    <location>
        <begin position="64"/>
        <end position="84"/>
    </location>
</feature>
<evidence type="ECO:0000313" key="2">
    <source>
        <dbReference type="EMBL" id="ACV80326.1"/>
    </source>
</evidence>